<dbReference type="AlphaFoldDB" id="G3HYH4"/>
<accession>G3HYH4</accession>
<gene>
    <name evidence="2" type="ORF">I79_016107</name>
</gene>
<dbReference type="EMBL" id="JH000926">
    <property type="protein sequence ID" value="EGW07499.1"/>
    <property type="molecule type" value="Genomic_DNA"/>
</dbReference>
<organism evidence="2 3">
    <name type="scientific">Cricetulus griseus</name>
    <name type="common">Chinese hamster</name>
    <name type="synonym">Cricetulus barabensis griseus</name>
    <dbReference type="NCBI Taxonomy" id="10029"/>
    <lineage>
        <taxon>Eukaryota</taxon>
        <taxon>Metazoa</taxon>
        <taxon>Chordata</taxon>
        <taxon>Craniata</taxon>
        <taxon>Vertebrata</taxon>
        <taxon>Euteleostomi</taxon>
        <taxon>Mammalia</taxon>
        <taxon>Eutheria</taxon>
        <taxon>Euarchontoglires</taxon>
        <taxon>Glires</taxon>
        <taxon>Rodentia</taxon>
        <taxon>Myomorpha</taxon>
        <taxon>Muroidea</taxon>
        <taxon>Cricetidae</taxon>
        <taxon>Cricetinae</taxon>
        <taxon>Cricetulus</taxon>
    </lineage>
</organism>
<sequence length="351" mass="38498">MPPKKEHLAPNTQSQKSDRRQKQISQKSVDSRAKAPGDASKLPAGDMPDRKPEGKQEPVLLVAGQKSKVVDVRAQAMTLTLPTTTTKKQSKEILISKTQEITLETLKARGKVEDRGHKTKEETTVNLPNLKSKEIGMQKKWVTTHEMAVEAPPTEDKRAFSVEGLALAKMMIMANSTQDHLKSATISLPSWFSLTSRGSAMSTLPDLPFQSSQMILPDGGQVEVREQSTSQIKEKENTQPQVEETPEDLLRTSKRPTSELPKTVSDDAKVQESSQFAVPAAAADLKDEHQPLASLKSPKNKTESTVRVPQKQGLKKMRTQQQQAAAAAAAAAARGCRRVKVRSSLSRRLGD</sequence>
<feature type="region of interest" description="Disordered" evidence="1">
    <location>
        <begin position="228"/>
        <end position="315"/>
    </location>
</feature>
<reference evidence="3" key="1">
    <citation type="journal article" date="2011" name="Nat. Biotechnol.">
        <title>The genomic sequence of the Chinese hamster ovary (CHO)-K1 cell line.</title>
        <authorList>
            <person name="Xu X."/>
            <person name="Nagarajan H."/>
            <person name="Lewis N.E."/>
            <person name="Pan S."/>
            <person name="Cai Z."/>
            <person name="Liu X."/>
            <person name="Chen W."/>
            <person name="Xie M."/>
            <person name="Wang W."/>
            <person name="Hammond S."/>
            <person name="Andersen M.R."/>
            <person name="Neff N."/>
            <person name="Passarelli B."/>
            <person name="Koh W."/>
            <person name="Fan H.C."/>
            <person name="Wang J."/>
            <person name="Gui Y."/>
            <person name="Lee K.H."/>
            <person name="Betenbaugh M.J."/>
            <person name="Quake S.R."/>
            <person name="Famili I."/>
            <person name="Palsson B.O."/>
            <person name="Wang J."/>
        </authorList>
    </citation>
    <scope>NUCLEOTIDE SEQUENCE [LARGE SCALE GENOMIC DNA]</scope>
    <source>
        <strain evidence="3">CHO K1 cell line</strain>
    </source>
</reference>
<evidence type="ECO:0000256" key="1">
    <source>
        <dbReference type="SAM" id="MobiDB-lite"/>
    </source>
</evidence>
<protein>
    <submittedName>
        <fullName evidence="2">Uncharacterized protein</fullName>
    </submittedName>
</protein>
<dbReference type="STRING" id="10029.G3HYH4"/>
<proteinExistence type="predicted"/>
<feature type="compositionally biased region" description="Basic and acidic residues" evidence="1">
    <location>
        <begin position="47"/>
        <end position="56"/>
    </location>
</feature>
<evidence type="ECO:0000313" key="2">
    <source>
        <dbReference type="EMBL" id="EGW07499.1"/>
    </source>
</evidence>
<dbReference type="Proteomes" id="UP000001075">
    <property type="component" value="Unassembled WGS sequence"/>
</dbReference>
<dbReference type="InParanoid" id="G3HYH4"/>
<evidence type="ECO:0000313" key="3">
    <source>
        <dbReference type="Proteomes" id="UP000001075"/>
    </source>
</evidence>
<dbReference type="eggNOG" id="ENOG502S4XF">
    <property type="taxonomic scope" value="Eukaryota"/>
</dbReference>
<dbReference type="PaxDb" id="10029-XP_007635729.1"/>
<name>G3HYH4_CRIGR</name>
<feature type="region of interest" description="Disordered" evidence="1">
    <location>
        <begin position="1"/>
        <end position="61"/>
    </location>
</feature>